<evidence type="ECO:0000259" key="2">
    <source>
        <dbReference type="Pfam" id="PF06580"/>
    </source>
</evidence>
<evidence type="ECO:0000313" key="4">
    <source>
        <dbReference type="Proteomes" id="UP000812270"/>
    </source>
</evidence>
<keyword evidence="3" id="KW-0808">Transferase</keyword>
<keyword evidence="3" id="KW-0418">Kinase</keyword>
<dbReference type="PANTHER" id="PTHR34220">
    <property type="entry name" value="SENSOR HISTIDINE KINASE YPDA"/>
    <property type="match status" value="1"/>
</dbReference>
<gene>
    <name evidence="3" type="ORF">KTO63_06235</name>
</gene>
<dbReference type="Proteomes" id="UP000812270">
    <property type="component" value="Unassembled WGS sequence"/>
</dbReference>
<dbReference type="PANTHER" id="PTHR34220:SF7">
    <property type="entry name" value="SENSOR HISTIDINE KINASE YPDA"/>
    <property type="match status" value="1"/>
</dbReference>
<evidence type="ECO:0000313" key="3">
    <source>
        <dbReference type="EMBL" id="MBV4356743.1"/>
    </source>
</evidence>
<sequence length="377" mass="43030">MEKYPLIFSDKYKYTRHLLWWLSWWIFSGVLYSFGCAPATIPYTQRLSCAMIESLLFLPAHIFMAYTLMYFVVPKFILKAKYPLAAAMVIVVVVLTGIISALISNYVVMPFRKTFFPGFYTIVASSVYAAFFLSFLAGLRGGITIGGMAAAIKLMKYWYVKEQRNLQLQKENVETQLQLLKAQVHPHFLFNTLNNVYAHTQDASPVASGLVLGLSDMLRYILYECNQPLVPLSKEIKMIRDYVKLETVRYGNKPDINIDVEGDVDEYQIAPLLLLPLVENSFKHGASEMLENPWINVHIYFEKNIMHLKIMNGKAPSKAISKVGGIGLQNLTKRLQLLYEGKHQFAVIEDEDVFVVNLDIELQRQKVNMPAVALKYA</sequence>
<feature type="transmembrane region" description="Helical" evidence="1">
    <location>
        <begin position="55"/>
        <end position="73"/>
    </location>
</feature>
<accession>A0A9E2S881</accession>
<evidence type="ECO:0000256" key="1">
    <source>
        <dbReference type="SAM" id="Phobius"/>
    </source>
</evidence>
<name>A0A9E2S881_9BACT</name>
<comment type="caution">
    <text evidence="3">The sequence shown here is derived from an EMBL/GenBank/DDBJ whole genome shotgun (WGS) entry which is preliminary data.</text>
</comment>
<keyword evidence="1" id="KW-1133">Transmembrane helix</keyword>
<feature type="transmembrane region" description="Helical" evidence="1">
    <location>
        <begin position="20"/>
        <end position="43"/>
    </location>
</feature>
<organism evidence="3 4">
    <name type="scientific">Pinibacter aurantiacus</name>
    <dbReference type="NCBI Taxonomy" id="2851599"/>
    <lineage>
        <taxon>Bacteria</taxon>
        <taxon>Pseudomonadati</taxon>
        <taxon>Bacteroidota</taxon>
        <taxon>Chitinophagia</taxon>
        <taxon>Chitinophagales</taxon>
        <taxon>Chitinophagaceae</taxon>
        <taxon>Pinibacter</taxon>
    </lineage>
</organism>
<dbReference type="InterPro" id="IPR050640">
    <property type="entry name" value="Bact_2-comp_sensor_kinase"/>
</dbReference>
<keyword evidence="1" id="KW-0472">Membrane</keyword>
<feature type="transmembrane region" description="Helical" evidence="1">
    <location>
        <begin position="85"/>
        <end position="108"/>
    </location>
</feature>
<dbReference type="EMBL" id="JAHSPG010000003">
    <property type="protein sequence ID" value="MBV4356743.1"/>
    <property type="molecule type" value="Genomic_DNA"/>
</dbReference>
<reference evidence="3" key="1">
    <citation type="submission" date="2021-06" db="EMBL/GenBank/DDBJ databases">
        <authorList>
            <person name="Huq M.A."/>
        </authorList>
    </citation>
    <scope>NUCLEOTIDE SEQUENCE</scope>
    <source>
        <strain evidence="3">MAH-26</strain>
    </source>
</reference>
<keyword evidence="4" id="KW-1185">Reference proteome</keyword>
<dbReference type="AlphaFoldDB" id="A0A9E2S881"/>
<protein>
    <submittedName>
        <fullName evidence="3">Histidine kinase</fullName>
    </submittedName>
</protein>
<feature type="domain" description="Signal transduction histidine kinase internal region" evidence="2">
    <location>
        <begin position="176"/>
        <end position="253"/>
    </location>
</feature>
<dbReference type="GO" id="GO:0000155">
    <property type="term" value="F:phosphorelay sensor kinase activity"/>
    <property type="evidence" value="ECO:0007669"/>
    <property type="project" value="InterPro"/>
</dbReference>
<dbReference type="Pfam" id="PF06580">
    <property type="entry name" value="His_kinase"/>
    <property type="match status" value="1"/>
</dbReference>
<dbReference type="RefSeq" id="WP_217790383.1">
    <property type="nucleotide sequence ID" value="NZ_JAHSPG010000003.1"/>
</dbReference>
<keyword evidence="1" id="KW-0812">Transmembrane</keyword>
<feature type="transmembrane region" description="Helical" evidence="1">
    <location>
        <begin position="115"/>
        <end position="137"/>
    </location>
</feature>
<dbReference type="GO" id="GO:0016020">
    <property type="term" value="C:membrane"/>
    <property type="evidence" value="ECO:0007669"/>
    <property type="project" value="InterPro"/>
</dbReference>
<dbReference type="InterPro" id="IPR010559">
    <property type="entry name" value="Sig_transdc_His_kin_internal"/>
</dbReference>
<proteinExistence type="predicted"/>